<organism evidence="1">
    <name type="scientific">viral metagenome</name>
    <dbReference type="NCBI Taxonomy" id="1070528"/>
    <lineage>
        <taxon>unclassified sequences</taxon>
        <taxon>metagenomes</taxon>
        <taxon>organismal metagenomes</taxon>
    </lineage>
</organism>
<sequence length="193" mass="22276">MPIASELYDRIKIKYGNMSSWAIYADKTDREKSGMDDISFFEDPSILHKLNPNFVLVGLNISKRIDRVFGNFHPTTSSAQDYKIRHAIKNSVFEGAYMTDIIKDFEQKNSGKLMKYLSANKDFEKDNVVKFEEELGDIGSTDPVIVAFGSDCYKILRRNLKDKYKIYKVTHYSAFTTKEKLMAEFENISKTMS</sequence>
<evidence type="ECO:0008006" key="2">
    <source>
        <dbReference type="Google" id="ProtNLM"/>
    </source>
</evidence>
<evidence type="ECO:0000313" key="1">
    <source>
        <dbReference type="EMBL" id="QHS79349.1"/>
    </source>
</evidence>
<reference evidence="1" key="1">
    <citation type="journal article" date="2020" name="Nature">
        <title>Giant virus diversity and host interactions through global metagenomics.</title>
        <authorList>
            <person name="Schulz F."/>
            <person name="Roux S."/>
            <person name="Paez-Espino D."/>
            <person name="Jungbluth S."/>
            <person name="Walsh D.A."/>
            <person name="Denef V.J."/>
            <person name="McMahon K.D."/>
            <person name="Konstantinidis K.T."/>
            <person name="Eloe-Fadrosh E.A."/>
            <person name="Kyrpides N.C."/>
            <person name="Woyke T."/>
        </authorList>
    </citation>
    <scope>NUCLEOTIDE SEQUENCE</scope>
    <source>
        <strain evidence="1">GVMAG-S-1035237-23</strain>
    </source>
</reference>
<dbReference type="AlphaFoldDB" id="A0A6C0AHU9"/>
<accession>A0A6C0AHU9</accession>
<name>A0A6C0AHU9_9ZZZZ</name>
<proteinExistence type="predicted"/>
<protein>
    <recommendedName>
        <fullName evidence="2">Uracil DNA glycosylase superfamily protein</fullName>
    </recommendedName>
</protein>
<dbReference type="EMBL" id="MN740642">
    <property type="protein sequence ID" value="QHS79349.1"/>
    <property type="molecule type" value="Genomic_DNA"/>
</dbReference>